<dbReference type="EMBL" id="PVLF01000003">
    <property type="protein sequence ID" value="PRH83348.1"/>
    <property type="molecule type" value="Genomic_DNA"/>
</dbReference>
<gene>
    <name evidence="2" type="ORF">C6N40_04160</name>
</gene>
<accession>A0A2P6MBH7</accession>
<dbReference type="Proteomes" id="UP000241736">
    <property type="component" value="Unassembled WGS sequence"/>
</dbReference>
<dbReference type="AlphaFoldDB" id="A0A2P6MBH7"/>
<feature type="transmembrane region" description="Helical" evidence="1">
    <location>
        <begin position="22"/>
        <end position="41"/>
    </location>
</feature>
<feature type="transmembrane region" description="Helical" evidence="1">
    <location>
        <begin position="47"/>
        <end position="70"/>
    </location>
</feature>
<evidence type="ECO:0000313" key="2">
    <source>
        <dbReference type="EMBL" id="PRH83348.1"/>
    </source>
</evidence>
<feature type="transmembrane region" description="Helical" evidence="1">
    <location>
        <begin position="171"/>
        <end position="189"/>
    </location>
</feature>
<dbReference type="RefSeq" id="WP_106989725.1">
    <property type="nucleotide sequence ID" value="NZ_KZ679085.1"/>
</dbReference>
<dbReference type="InterPro" id="IPR045466">
    <property type="entry name" value="DUF6498"/>
</dbReference>
<feature type="transmembrane region" description="Helical" evidence="1">
    <location>
        <begin position="128"/>
        <end position="150"/>
    </location>
</feature>
<name>A0A2P6MBH7_9GAMM</name>
<keyword evidence="1" id="KW-0472">Membrane</keyword>
<organism evidence="2 3">
    <name type="scientific">Arenimonas caeni</name>
    <dbReference type="NCBI Taxonomy" id="2058085"/>
    <lineage>
        <taxon>Bacteria</taxon>
        <taxon>Pseudomonadati</taxon>
        <taxon>Pseudomonadota</taxon>
        <taxon>Gammaproteobacteria</taxon>
        <taxon>Lysobacterales</taxon>
        <taxon>Lysobacteraceae</taxon>
        <taxon>Arenimonas</taxon>
    </lineage>
</organism>
<dbReference type="Pfam" id="PF20108">
    <property type="entry name" value="DUF6498"/>
    <property type="match status" value="1"/>
</dbReference>
<feature type="transmembrane region" description="Helical" evidence="1">
    <location>
        <begin position="195"/>
        <end position="215"/>
    </location>
</feature>
<feature type="transmembrane region" description="Helical" evidence="1">
    <location>
        <begin position="82"/>
        <end position="108"/>
    </location>
</feature>
<proteinExistence type="predicted"/>
<reference evidence="2 3" key="1">
    <citation type="submission" date="2018-03" db="EMBL/GenBank/DDBJ databases">
        <title>Arenimonas caeni sp. nov., isolated from activated sludge.</title>
        <authorList>
            <person name="Liu H."/>
        </authorList>
    </citation>
    <scope>NUCLEOTIDE SEQUENCE [LARGE SCALE GENOMIC DNA]</scope>
    <source>
        <strain evidence="3">z29</strain>
    </source>
</reference>
<sequence>MSAAAGQGEEVPSLEPRARGRLGGVLAVVANAIPLAGVLWWGWDVGFLMALFWAENLVLGGINVGRMLAAMPGSVALWAMKLFVVPFFCIHFGMFTAAHGLFVSALFAGGAPAGDLEMPWDLLSRFMAQYPALAAALAAVTLVHLVHTWVDFVSTGAFRRVNPMALMFQPYGRIVVLHVTLIFGGFMVQAAGAPVAALVLLLVLKTAIDLGLWVFGGTPGAKDSQLAGRLKL</sequence>
<evidence type="ECO:0000256" key="1">
    <source>
        <dbReference type="SAM" id="Phobius"/>
    </source>
</evidence>
<keyword evidence="3" id="KW-1185">Reference proteome</keyword>
<evidence type="ECO:0000313" key="3">
    <source>
        <dbReference type="Proteomes" id="UP000241736"/>
    </source>
</evidence>
<protein>
    <submittedName>
        <fullName evidence="2">Uncharacterized protein</fullName>
    </submittedName>
</protein>
<comment type="caution">
    <text evidence="2">The sequence shown here is derived from an EMBL/GenBank/DDBJ whole genome shotgun (WGS) entry which is preliminary data.</text>
</comment>
<dbReference type="OrthoDB" id="278054at2"/>
<keyword evidence="1" id="KW-1133">Transmembrane helix</keyword>
<keyword evidence="1" id="KW-0812">Transmembrane</keyword>